<reference evidence="1" key="1">
    <citation type="submission" date="2019-02" db="EMBL/GenBank/DDBJ databases">
        <authorList>
            <consortium name="Pathogen Informatics"/>
        </authorList>
    </citation>
    <scope>NUCLEOTIDE SEQUENCE</scope>
    <source>
        <strain evidence="1">3012STDY6733949</strain>
    </source>
</reference>
<gene>
    <name evidence="1" type="primary">estB_3</name>
    <name evidence="1" type="ORF">NCTC1935_02406</name>
</gene>
<dbReference type="GO" id="GO:0004806">
    <property type="term" value="F:triacylglycerol lipase activity"/>
    <property type="evidence" value="ECO:0007669"/>
    <property type="project" value="UniProtKB-EC"/>
</dbReference>
<sequence length="349" mass="36242">MRDGRGRGDHCEVRQTVERWSRGGSQWLRRATAGVFAVAAILAAATVTAADPGGIGPPDVPTQPGPPQPDHLAAALYQRQHRDVTPSGTNDFGCVPDPERPRPVILAHGTDSSAYSDWSAIGPRLAAAGFCVFALNYGGAPGAQTYGTEDLLASAAQIGVFVDRVRAATGADKVDLVGFSQGATVTRYYINKLGGAPNVGHWVGLASPTYGGVMYGLVPVAQAIPGLLDAVARVTSLAAVQQAQGSEVMLAVNAGGDTVPGVEYTTVGSRVDEMIQPFENIALRGPGARNLALQDLCPQNLTGHFHMVYDPFVADLLLTVLDPGHAPEPVCEPVPLGTGIPQVIIAGNS</sequence>
<name>A0A449H0B1_NOCFR</name>
<dbReference type="EMBL" id="CAACYE010000005">
    <property type="protein sequence ID" value="VFA84577.1"/>
    <property type="molecule type" value="Genomic_DNA"/>
</dbReference>
<evidence type="ECO:0000313" key="1">
    <source>
        <dbReference type="EMBL" id="VFA84577.1"/>
    </source>
</evidence>
<dbReference type="Gene3D" id="3.40.50.1820">
    <property type="entry name" value="alpha/beta hydrolase"/>
    <property type="match status" value="1"/>
</dbReference>
<dbReference type="InterPro" id="IPR002918">
    <property type="entry name" value="Lipase_EstA/Esterase_EstB"/>
</dbReference>
<dbReference type="SUPFAM" id="SSF53474">
    <property type="entry name" value="alpha/beta-Hydrolases"/>
    <property type="match status" value="1"/>
</dbReference>
<dbReference type="EC" id="3.1.1.3" evidence="1"/>
<accession>A0A449H0B1</accession>
<proteinExistence type="predicted"/>
<dbReference type="AlphaFoldDB" id="A0A449H0B1"/>
<dbReference type="InterPro" id="IPR029058">
    <property type="entry name" value="AB_hydrolase_fold"/>
</dbReference>
<dbReference type="PANTHER" id="PTHR32015">
    <property type="entry name" value="FASTING INDUCED LIPASE"/>
    <property type="match status" value="1"/>
</dbReference>
<protein>
    <submittedName>
        <fullName evidence="1">Extracellular esterase estB</fullName>
        <ecNumber evidence="1">3.1.1.3</ecNumber>
    </submittedName>
</protein>
<dbReference type="GO" id="GO:0016042">
    <property type="term" value="P:lipid catabolic process"/>
    <property type="evidence" value="ECO:0007669"/>
    <property type="project" value="InterPro"/>
</dbReference>
<keyword evidence="1" id="KW-0378">Hydrolase</keyword>
<dbReference type="RefSeq" id="WP_137353169.1">
    <property type="nucleotide sequence ID" value="NZ_CAACYE020000001.1"/>
</dbReference>
<organism evidence="1">
    <name type="scientific">Nocardia farcinica</name>
    <dbReference type="NCBI Taxonomy" id="37329"/>
    <lineage>
        <taxon>Bacteria</taxon>
        <taxon>Bacillati</taxon>
        <taxon>Actinomycetota</taxon>
        <taxon>Actinomycetes</taxon>
        <taxon>Mycobacteriales</taxon>
        <taxon>Nocardiaceae</taxon>
        <taxon>Nocardia</taxon>
    </lineage>
</organism>
<dbReference type="Pfam" id="PF01674">
    <property type="entry name" value="Lipase_2"/>
    <property type="match status" value="1"/>
</dbReference>
<dbReference type="PANTHER" id="PTHR32015:SF1">
    <property type="entry name" value="LIPASE"/>
    <property type="match status" value="1"/>
</dbReference>